<comment type="caution">
    <text evidence="3">The sequence shown here is derived from an EMBL/GenBank/DDBJ whole genome shotgun (WGS) entry which is preliminary data.</text>
</comment>
<reference evidence="3 4" key="1">
    <citation type="submission" date="2024-02" db="EMBL/GenBank/DDBJ databases">
        <title>First draft genome assembly of two strains of Seiridium cardinale.</title>
        <authorList>
            <person name="Emiliani G."/>
            <person name="Scali E."/>
        </authorList>
    </citation>
    <scope>NUCLEOTIDE SEQUENCE [LARGE SCALE GENOMIC DNA]</scope>
    <source>
        <strain evidence="3 4">BM-138-000479</strain>
    </source>
</reference>
<dbReference type="EMBL" id="JARVKM010000251">
    <property type="protein sequence ID" value="KAK9769213.1"/>
    <property type="molecule type" value="Genomic_DNA"/>
</dbReference>
<accession>A0ABR2X608</accession>
<dbReference type="PANTHER" id="PTHR42109">
    <property type="entry name" value="UNPLACED GENOMIC SCAFFOLD UM_SCAF_CONTIG_1.265, WHOLE GENOME SHOTGUN SEQUENCE"/>
    <property type="match status" value="1"/>
</dbReference>
<dbReference type="InterPro" id="IPR056119">
    <property type="entry name" value="DUF7702"/>
</dbReference>
<gene>
    <name evidence="3" type="ORF">SCAR479_02457</name>
</gene>
<dbReference type="Proteomes" id="UP001465668">
    <property type="component" value="Unassembled WGS sequence"/>
</dbReference>
<protein>
    <recommendedName>
        <fullName evidence="2">DUF7702 domain-containing protein</fullName>
    </recommendedName>
</protein>
<keyword evidence="1" id="KW-0812">Transmembrane</keyword>
<keyword evidence="1" id="KW-1133">Transmembrane helix</keyword>
<name>A0ABR2X608_9PEZI</name>
<evidence type="ECO:0000256" key="1">
    <source>
        <dbReference type="SAM" id="Phobius"/>
    </source>
</evidence>
<proteinExistence type="predicted"/>
<evidence type="ECO:0000313" key="4">
    <source>
        <dbReference type="Proteomes" id="UP001465668"/>
    </source>
</evidence>
<keyword evidence="1" id="KW-0472">Membrane</keyword>
<feature type="transmembrane region" description="Helical" evidence="1">
    <location>
        <begin position="220"/>
        <end position="246"/>
    </location>
</feature>
<organism evidence="3 4">
    <name type="scientific">Seiridium cardinale</name>
    <dbReference type="NCBI Taxonomy" id="138064"/>
    <lineage>
        <taxon>Eukaryota</taxon>
        <taxon>Fungi</taxon>
        <taxon>Dikarya</taxon>
        <taxon>Ascomycota</taxon>
        <taxon>Pezizomycotina</taxon>
        <taxon>Sordariomycetes</taxon>
        <taxon>Xylariomycetidae</taxon>
        <taxon>Amphisphaeriales</taxon>
        <taxon>Sporocadaceae</taxon>
        <taxon>Seiridium</taxon>
    </lineage>
</organism>
<evidence type="ECO:0000313" key="3">
    <source>
        <dbReference type="EMBL" id="KAK9769213.1"/>
    </source>
</evidence>
<feature type="transmembrane region" description="Helical" evidence="1">
    <location>
        <begin position="146"/>
        <end position="169"/>
    </location>
</feature>
<sequence length="278" mass="30650">MSATNHFTHTRLNSSGFDCKHDSQFLSPPVIWEIDREERLAFGSIEAAQSGVRLVGGILVIVLGSQPTNYGLNVAAIVLLNVGLIPLIVTTLFLVRLVFESSLQLKAWANIVLKALRINIFIAISLLVAGGSLAGDSQNAVASRALGIAGYFNFLSILMALVWLLVYLYRNKDEFTIEGDYIYVQWALYSMPLLILRAVYGLLYSFTASTMDTITTTWNPLFGSAVAFAFMALLPEYIVLGVYTYLGFHRKRTACRGHSKTYSEESSHLPLQASAGHK</sequence>
<keyword evidence="4" id="KW-1185">Reference proteome</keyword>
<evidence type="ECO:0000259" key="2">
    <source>
        <dbReference type="Pfam" id="PF24800"/>
    </source>
</evidence>
<feature type="transmembrane region" description="Helical" evidence="1">
    <location>
        <begin position="74"/>
        <end position="99"/>
    </location>
</feature>
<feature type="domain" description="DUF7702" evidence="2">
    <location>
        <begin position="50"/>
        <end position="251"/>
    </location>
</feature>
<dbReference type="Pfam" id="PF24800">
    <property type="entry name" value="DUF7702"/>
    <property type="match status" value="1"/>
</dbReference>
<feature type="transmembrane region" description="Helical" evidence="1">
    <location>
        <begin position="111"/>
        <end position="134"/>
    </location>
</feature>
<feature type="transmembrane region" description="Helical" evidence="1">
    <location>
        <begin position="181"/>
        <end position="200"/>
    </location>
</feature>
<dbReference type="PANTHER" id="PTHR42109:SF2">
    <property type="entry name" value="INTEGRAL MEMBRANE PROTEIN"/>
    <property type="match status" value="1"/>
</dbReference>